<dbReference type="SUPFAM" id="SSF48208">
    <property type="entry name" value="Six-hairpin glycosidases"/>
    <property type="match status" value="1"/>
</dbReference>
<evidence type="ECO:0000313" key="3">
    <source>
        <dbReference type="Proteomes" id="UP000032740"/>
    </source>
</evidence>
<dbReference type="KEGG" id="apal:BN85407890"/>
<reference evidence="2 3" key="1">
    <citation type="journal article" date="2013" name="J. Mol. Microbiol. Biotechnol.">
        <title>Analysis of the Complete Genomes of Acholeplasma brassicae , A. palmae and A. laidlawii and Their Comparison to the Obligate Parasites from ' Candidatus Phytoplasma'.</title>
        <authorList>
            <person name="Kube M."/>
            <person name="Siewert C."/>
            <person name="Migdoll A.M."/>
            <person name="Duduk B."/>
            <person name="Holz S."/>
            <person name="Rabus R."/>
            <person name="Seemuller E."/>
            <person name="Mitrovic J."/>
            <person name="Muller I."/>
            <person name="Buttner C."/>
            <person name="Reinhardt R."/>
        </authorList>
    </citation>
    <scope>NUCLEOTIDE SEQUENCE [LARGE SCALE GENOMIC DNA]</scope>
    <source>
        <strain evidence="2 3">J233</strain>
    </source>
</reference>
<dbReference type="PANTHER" id="PTHR33886">
    <property type="entry name" value="UNSATURATED RHAMNOGALACTURONAN HYDROLASE (EUROFUNG)"/>
    <property type="match status" value="1"/>
</dbReference>
<dbReference type="GO" id="GO:0005975">
    <property type="term" value="P:carbohydrate metabolic process"/>
    <property type="evidence" value="ECO:0007669"/>
    <property type="project" value="InterPro"/>
</dbReference>
<dbReference type="RefSeq" id="WP_026659265.1">
    <property type="nucleotide sequence ID" value="NC_022538.1"/>
</dbReference>
<keyword evidence="3" id="KW-1185">Reference proteome</keyword>
<keyword evidence="1 2" id="KW-0378">Hydrolase</keyword>
<evidence type="ECO:0000256" key="1">
    <source>
        <dbReference type="ARBA" id="ARBA00022801"/>
    </source>
</evidence>
<dbReference type="HOGENOM" id="CLU_038720_1_0_14"/>
<dbReference type="InterPro" id="IPR052043">
    <property type="entry name" value="PolySaccharide_Degr_Enz"/>
</dbReference>
<evidence type="ECO:0000313" key="2">
    <source>
        <dbReference type="EMBL" id="CCV64366.1"/>
    </source>
</evidence>
<organism evidence="2 3">
    <name type="scientific">Alteracholeplasma palmae (strain ATCC 49389 / J233)</name>
    <name type="common">Acholeplasma palmae</name>
    <dbReference type="NCBI Taxonomy" id="1318466"/>
    <lineage>
        <taxon>Bacteria</taxon>
        <taxon>Bacillati</taxon>
        <taxon>Mycoplasmatota</taxon>
        <taxon>Mollicutes</taxon>
        <taxon>Acholeplasmatales</taxon>
        <taxon>Acholeplasmataceae</taxon>
        <taxon>Acholeplasma</taxon>
    </lineage>
</organism>
<protein>
    <submittedName>
        <fullName evidence="2">Glycosyl hydrolase, family 88</fullName>
    </submittedName>
</protein>
<dbReference type="Pfam" id="PF07470">
    <property type="entry name" value="Glyco_hydro_88"/>
    <property type="match status" value="1"/>
</dbReference>
<dbReference type="GO" id="GO:0016787">
    <property type="term" value="F:hydrolase activity"/>
    <property type="evidence" value="ECO:0007669"/>
    <property type="project" value="UniProtKB-KW"/>
</dbReference>
<dbReference type="Proteomes" id="UP000032740">
    <property type="component" value="Chromosome"/>
</dbReference>
<accession>U4KRQ2</accession>
<name>U4KRQ2_ALTPJ</name>
<gene>
    <name evidence="2" type="ORF">BN85407890</name>
</gene>
<dbReference type="PANTHER" id="PTHR33886:SF8">
    <property type="entry name" value="UNSATURATED RHAMNOGALACTURONAN HYDROLASE (EUROFUNG)"/>
    <property type="match status" value="1"/>
</dbReference>
<dbReference type="Gene3D" id="1.50.10.10">
    <property type="match status" value="1"/>
</dbReference>
<dbReference type="STRING" id="1318466.BN85407890"/>
<dbReference type="InterPro" id="IPR012341">
    <property type="entry name" value="6hp_glycosidase-like_sf"/>
</dbReference>
<dbReference type="InterPro" id="IPR010905">
    <property type="entry name" value="Glyco_hydro_88"/>
</dbReference>
<dbReference type="InterPro" id="IPR008928">
    <property type="entry name" value="6-hairpin_glycosidase_sf"/>
</dbReference>
<dbReference type="EMBL" id="FO681347">
    <property type="protein sequence ID" value="CCV64366.1"/>
    <property type="molecule type" value="Genomic_DNA"/>
</dbReference>
<proteinExistence type="predicted"/>
<dbReference type="AlphaFoldDB" id="U4KRQ2"/>
<sequence>MKNQSIELFIKKLMNDTKDPGKPAWNMEVLRAGKENRWNYIDGCMLTSLIALYEETKNKEYLDFVISYVDHYVNEDGVILGYDPTHYSTDDLSESRILFDLYKYTKNEKYLKAIELSYSQIANHPRTNAGNFWHKKIYHDQVWLDGLYMIQPFYTRYNTQFNKKEDYKDTLNQFKNVRALMFDEDKKLYYHAYDESKSLFWANKKTGLSKHFWLRAIGWYAASLADVAYYMEDSEGKKYLASLLKETIDGLLQYQDPKTKMFYQIVDLGTREKNYLESSGSALIAYAILKATNNNLLDASYKQIGLDIFNGICTNFLTDTNGDLNLENICLVAGVGPESNPRRDGSYEYYMSEPIVKNDAKGVGPLIMAYSEVIKA</sequence>